<comment type="caution">
    <text evidence="3">The sequence shown here is derived from an EMBL/GenBank/DDBJ whole genome shotgun (WGS) entry which is preliminary data.</text>
</comment>
<name>A0A4Z0F849_9GAMM</name>
<accession>A0A4Z0F849</accession>
<feature type="domain" description="Cupin type-2" evidence="2">
    <location>
        <begin position="57"/>
        <end position="128"/>
    </location>
</feature>
<proteinExistence type="predicted"/>
<dbReference type="Pfam" id="PF07883">
    <property type="entry name" value="Cupin_2"/>
    <property type="match status" value="1"/>
</dbReference>
<dbReference type="InterPro" id="IPR051610">
    <property type="entry name" value="GPI/OXD"/>
</dbReference>
<evidence type="ECO:0000259" key="2">
    <source>
        <dbReference type="Pfam" id="PF07883"/>
    </source>
</evidence>
<dbReference type="InterPro" id="IPR011051">
    <property type="entry name" value="RmlC_Cupin_sf"/>
</dbReference>
<evidence type="ECO:0000313" key="4">
    <source>
        <dbReference type="Proteomes" id="UP000297890"/>
    </source>
</evidence>
<dbReference type="Gene3D" id="2.60.120.10">
    <property type="entry name" value="Jelly Rolls"/>
    <property type="match status" value="1"/>
</dbReference>
<dbReference type="PANTHER" id="PTHR35848">
    <property type="entry name" value="OXALATE-BINDING PROTEIN"/>
    <property type="match status" value="1"/>
</dbReference>
<dbReference type="CDD" id="cd02224">
    <property type="entry name" value="cupin_SPO2919-like"/>
    <property type="match status" value="1"/>
</dbReference>
<protein>
    <submittedName>
        <fullName evidence="3">Cupin domain-containing protein</fullName>
    </submittedName>
</protein>
<evidence type="ECO:0000313" key="3">
    <source>
        <dbReference type="EMBL" id="TFZ82218.1"/>
    </source>
</evidence>
<dbReference type="AlphaFoldDB" id="A0A4Z0F849"/>
<dbReference type="InterPro" id="IPR014710">
    <property type="entry name" value="RmlC-like_jellyroll"/>
</dbReference>
<dbReference type="InterPro" id="IPR013096">
    <property type="entry name" value="Cupin_2"/>
</dbReference>
<keyword evidence="4" id="KW-1185">Reference proteome</keyword>
<dbReference type="OrthoDB" id="116921at2"/>
<dbReference type="GO" id="GO:0046872">
    <property type="term" value="F:metal ion binding"/>
    <property type="evidence" value="ECO:0007669"/>
    <property type="project" value="UniProtKB-KW"/>
</dbReference>
<keyword evidence="1" id="KW-0479">Metal-binding</keyword>
<dbReference type="PANTHER" id="PTHR35848:SF9">
    <property type="entry name" value="SLL1358 PROTEIN"/>
    <property type="match status" value="1"/>
</dbReference>
<dbReference type="SUPFAM" id="SSF51182">
    <property type="entry name" value="RmlC-like cupins"/>
    <property type="match status" value="1"/>
</dbReference>
<reference evidence="3 4" key="1">
    <citation type="journal article" date="2019" name="ISME J.">
        <title>Candidatus Macondimonas diazotrophica, a novel gammaproteobacterial genus dominating crude-oil-contaminated coastal sediments.</title>
        <authorList>
            <person name="Karthikeyan S."/>
            <person name="Konstantinidis K."/>
        </authorList>
    </citation>
    <scope>NUCLEOTIDE SEQUENCE [LARGE SCALE GENOMIC DNA]</scope>
    <source>
        <strain evidence="3 4">KTK01</strain>
    </source>
</reference>
<evidence type="ECO:0000256" key="1">
    <source>
        <dbReference type="ARBA" id="ARBA00022723"/>
    </source>
</evidence>
<dbReference type="Proteomes" id="UP000297890">
    <property type="component" value="Unassembled WGS sequence"/>
</dbReference>
<sequence>MHPDQSPIAVEAAACLPRQRPSVYPAAVIARYASQLTGREKRPLGDVFGLSRFGINLTRLAPGAISALRHAHAVQDEFIYVLQGTPTLMTNAGETLLQPGMCAGFAAGSDDAHQLINRGDSDVVYLEVGDRTPGDRVSYPDDDLVAAWLDGQWCFAHKDGTPY</sequence>
<dbReference type="RefSeq" id="WP_135282146.1">
    <property type="nucleotide sequence ID" value="NZ_SRIO01000011.1"/>
</dbReference>
<gene>
    <name evidence="3" type="ORF">E4680_09400</name>
</gene>
<organism evidence="3 4">
    <name type="scientific">Candidatus Macondimonas diazotrophica</name>
    <dbReference type="NCBI Taxonomy" id="2305248"/>
    <lineage>
        <taxon>Bacteria</taxon>
        <taxon>Pseudomonadati</taxon>
        <taxon>Pseudomonadota</taxon>
        <taxon>Gammaproteobacteria</taxon>
        <taxon>Chromatiales</taxon>
        <taxon>Ectothiorhodospiraceae</taxon>
        <taxon>Candidatus Macondimonas</taxon>
    </lineage>
</organism>
<dbReference type="EMBL" id="SRIO01000011">
    <property type="protein sequence ID" value="TFZ82218.1"/>
    <property type="molecule type" value="Genomic_DNA"/>
</dbReference>